<evidence type="ECO:0000256" key="1">
    <source>
        <dbReference type="ARBA" id="ARBA00022723"/>
    </source>
</evidence>
<dbReference type="Gramene" id="AUR62033934-RA">
    <property type="protein sequence ID" value="AUR62033934-RA:cds"/>
    <property type="gene ID" value="AUR62033934"/>
</dbReference>
<feature type="domain" description="GRF-type" evidence="4">
    <location>
        <begin position="25"/>
        <end position="53"/>
    </location>
</feature>
<dbReference type="EnsemblPlants" id="AUR62033934-RA">
    <property type="protein sequence ID" value="AUR62033934-RA:cds"/>
    <property type="gene ID" value="AUR62033934"/>
</dbReference>
<organism evidence="5 6">
    <name type="scientific">Chenopodium quinoa</name>
    <name type="common">Quinoa</name>
    <dbReference type="NCBI Taxonomy" id="63459"/>
    <lineage>
        <taxon>Eukaryota</taxon>
        <taxon>Viridiplantae</taxon>
        <taxon>Streptophyta</taxon>
        <taxon>Embryophyta</taxon>
        <taxon>Tracheophyta</taxon>
        <taxon>Spermatophyta</taxon>
        <taxon>Magnoliopsida</taxon>
        <taxon>eudicotyledons</taxon>
        <taxon>Gunneridae</taxon>
        <taxon>Pentapetalae</taxon>
        <taxon>Caryophyllales</taxon>
        <taxon>Chenopodiaceae</taxon>
        <taxon>Chenopodioideae</taxon>
        <taxon>Atripliceae</taxon>
        <taxon>Chenopodium</taxon>
    </lineage>
</organism>
<proteinExistence type="predicted"/>
<evidence type="ECO:0000259" key="4">
    <source>
        <dbReference type="Pfam" id="PF06839"/>
    </source>
</evidence>
<keyword evidence="1" id="KW-0479">Metal-binding</keyword>
<dbReference type="Proteomes" id="UP000596660">
    <property type="component" value="Unplaced"/>
</dbReference>
<evidence type="ECO:0000313" key="6">
    <source>
        <dbReference type="Proteomes" id="UP000596660"/>
    </source>
</evidence>
<keyword evidence="2" id="KW-0863">Zinc-finger</keyword>
<sequence>MNNRREIGSASNSSRSFGSAYPKIKCRCGVEAIIRTVRNGDNAGMKFYGCSNGLRVIVDSFSGLMLTLRT</sequence>
<dbReference type="GO" id="GO:0008270">
    <property type="term" value="F:zinc ion binding"/>
    <property type="evidence" value="ECO:0007669"/>
    <property type="project" value="UniProtKB-KW"/>
</dbReference>
<keyword evidence="3" id="KW-0862">Zinc</keyword>
<accession>A0A803MRN3</accession>
<protein>
    <recommendedName>
        <fullName evidence="4">GRF-type domain-containing protein</fullName>
    </recommendedName>
</protein>
<evidence type="ECO:0000256" key="2">
    <source>
        <dbReference type="ARBA" id="ARBA00022771"/>
    </source>
</evidence>
<reference evidence="5" key="2">
    <citation type="submission" date="2021-03" db="UniProtKB">
        <authorList>
            <consortium name="EnsemblPlants"/>
        </authorList>
    </citation>
    <scope>IDENTIFICATION</scope>
</reference>
<dbReference type="Pfam" id="PF06839">
    <property type="entry name" value="Zn_ribbon_GRF"/>
    <property type="match status" value="1"/>
</dbReference>
<reference evidence="5" key="1">
    <citation type="journal article" date="2017" name="Nature">
        <title>The genome of Chenopodium quinoa.</title>
        <authorList>
            <person name="Jarvis D.E."/>
            <person name="Ho Y.S."/>
            <person name="Lightfoot D.J."/>
            <person name="Schmoeckel S.M."/>
            <person name="Li B."/>
            <person name="Borm T.J.A."/>
            <person name="Ohyanagi H."/>
            <person name="Mineta K."/>
            <person name="Michell C.T."/>
            <person name="Saber N."/>
            <person name="Kharbatia N.M."/>
            <person name="Rupper R.R."/>
            <person name="Sharp A.R."/>
            <person name="Dally N."/>
            <person name="Boughton B.A."/>
            <person name="Woo Y.H."/>
            <person name="Gao G."/>
            <person name="Schijlen E.G.W.M."/>
            <person name="Guo X."/>
            <person name="Momin A.A."/>
            <person name="Negrao S."/>
            <person name="Al-Babili S."/>
            <person name="Gehring C."/>
            <person name="Roessner U."/>
            <person name="Jung C."/>
            <person name="Murphy K."/>
            <person name="Arold S.T."/>
            <person name="Gojobori T."/>
            <person name="van der Linden C.G."/>
            <person name="van Loo E.N."/>
            <person name="Jellen E.N."/>
            <person name="Maughan P.J."/>
            <person name="Tester M."/>
        </authorList>
    </citation>
    <scope>NUCLEOTIDE SEQUENCE [LARGE SCALE GENOMIC DNA]</scope>
    <source>
        <strain evidence="5">cv. PI 614886</strain>
    </source>
</reference>
<dbReference type="AlphaFoldDB" id="A0A803MRN3"/>
<name>A0A803MRN3_CHEQI</name>
<evidence type="ECO:0000313" key="5">
    <source>
        <dbReference type="EnsemblPlants" id="AUR62033934-RA:cds"/>
    </source>
</evidence>
<dbReference type="InterPro" id="IPR010666">
    <property type="entry name" value="Znf_GRF"/>
</dbReference>
<keyword evidence="6" id="KW-1185">Reference proteome</keyword>
<evidence type="ECO:0000256" key="3">
    <source>
        <dbReference type="ARBA" id="ARBA00022833"/>
    </source>
</evidence>